<sequence>MADHSMTFSDTLMQPGGEDFLRELTELFMLTASWKPMSLIVSTQSPMSAVMSVRLIATATGQYNTRLGTLDA</sequence>
<dbReference type="EMBL" id="LJAM02000939">
    <property type="protein sequence ID" value="RAP67231.1"/>
    <property type="molecule type" value="Genomic_DNA"/>
</dbReference>
<proteinExistence type="predicted"/>
<accession>A0A328TDE5</accession>
<dbReference type="Proteomes" id="UP000244334">
    <property type="component" value="Unassembled WGS sequence"/>
</dbReference>
<name>A0A328TDE5_9GAMM</name>
<evidence type="ECO:0000313" key="2">
    <source>
        <dbReference type="Proteomes" id="UP000244334"/>
    </source>
</evidence>
<dbReference type="AlphaFoldDB" id="A0A328TDE5"/>
<gene>
    <name evidence="1" type="ORF">ACZ87_03991</name>
</gene>
<protein>
    <submittedName>
        <fullName evidence="1">Uncharacterized protein</fullName>
    </submittedName>
</protein>
<organism evidence="1 2">
    <name type="scientific">Candidatus Erwinia dacicola</name>
    <dbReference type="NCBI Taxonomy" id="252393"/>
    <lineage>
        <taxon>Bacteria</taxon>
        <taxon>Pseudomonadati</taxon>
        <taxon>Pseudomonadota</taxon>
        <taxon>Gammaproteobacteria</taxon>
        <taxon>Enterobacterales</taxon>
        <taxon>Erwiniaceae</taxon>
        <taxon>Erwinia</taxon>
    </lineage>
</organism>
<evidence type="ECO:0000313" key="1">
    <source>
        <dbReference type="EMBL" id="RAP67231.1"/>
    </source>
</evidence>
<reference evidence="1" key="1">
    <citation type="submission" date="2018-04" db="EMBL/GenBank/DDBJ databases">
        <title>Genomes of the Obligate Erwinia dacicola and Facultative Enterobacter sp. OLF Endosymbionts of the Olive Fruit fly, Bactrocera oleae.</title>
        <authorList>
            <person name="Estes A.M."/>
            <person name="Hearn D.J."/>
            <person name="Agarwal S."/>
            <person name="Pierson E.A."/>
            <person name="Dunning-Hotopp J.C."/>
        </authorList>
    </citation>
    <scope>NUCLEOTIDE SEQUENCE [LARGE SCALE GENOMIC DNA]</scope>
    <source>
        <strain evidence="1">Oroville</strain>
    </source>
</reference>
<comment type="caution">
    <text evidence="1">The sequence shown here is derived from an EMBL/GenBank/DDBJ whole genome shotgun (WGS) entry which is preliminary data.</text>
</comment>
<keyword evidence="2" id="KW-1185">Reference proteome</keyword>